<evidence type="ECO:0000256" key="1">
    <source>
        <dbReference type="SAM" id="Phobius"/>
    </source>
</evidence>
<reference evidence="2 3" key="1">
    <citation type="journal article" date="2019" name="Syst. Appl. Microbiol.">
        <title>Polyphasic characterization of two novel Lactobacillus spp. isolated from blown salami packages: Description of Lactobacillus halodurans sp. nov. and Lactobacillus salsicarnum sp. nov.</title>
        <authorList>
            <person name="Schuster J.A."/>
            <person name="Klingl A."/>
            <person name="Vogel R.F."/>
            <person name="Ehrmann M.A."/>
        </authorList>
    </citation>
    <scope>NUCLEOTIDE SEQUENCE [LARGE SCALE GENOMIC DNA]</scope>
    <source>
        <strain evidence="2 3">TMW 1.1920</strain>
    </source>
</reference>
<keyword evidence="1" id="KW-0812">Transmembrane</keyword>
<dbReference type="EMBL" id="VDFO01000018">
    <property type="protein sequence ID" value="MQS97418.1"/>
    <property type="molecule type" value="Genomic_DNA"/>
</dbReference>
<sequence>MRGNKLLFNFKRIFVIFLMAMISFILVLGFSRLNVQAATESDSDDNLSTKITFDKTTNKLELPGVYGGKIVTSFDSDTLSQNQLSQLDNLKTGDEIVVDFKSQQTLNDSDGNTFYLTIVKPETDKSSNDNVSSNEDAITLKKDKSGDLVTTDDNAYVEVTLGYFTHINFFYATSKKLIYTETYHIKGLVANTPVNQILTGLDVDSVDEFVGYDFSGLESDGFAVTGPESLDKIDFNNLQVSVPREYVDITENYTVDGKLYSTAEFKEPMVDLMDGEVTLKNPKSPESEFGDKIKLDDEIKTKLGTVTSAFSISGTGIDTSEKNPSLSDIISFEFFALKKEDTYIAIQDAAKFSKSPLEVTMNYTSDNKDLNWDNVEVTKMVTLQTNLGEKSVEVQGNMSMESGKVNTVSITVPEVAGYTPDKKNLTVDVASDGTMTVEDNSKDNPITYTKNVASSGSNNATTSKSKVTDKSQLVSTYVDKGDVTLYKLDGSTFSKITNHALSPATDWKSNAYLENNGERYYRVGNNEWVKAGTVYVYEPEKLTVDTKNKLTSIRNSEDKQITNRAFAKNTAWKVDRLAYLGSNNALYYRVATNMFVSVNDVTKE</sequence>
<dbReference type="AlphaFoldDB" id="A0A5P0ZX93"/>
<evidence type="ECO:0008006" key="4">
    <source>
        <dbReference type="Google" id="ProtNLM"/>
    </source>
</evidence>
<name>A0A5P0ZX93_9LACO</name>
<dbReference type="OrthoDB" id="2329126at2"/>
<evidence type="ECO:0000313" key="3">
    <source>
        <dbReference type="Proteomes" id="UP000371423"/>
    </source>
</evidence>
<feature type="transmembrane region" description="Helical" evidence="1">
    <location>
        <begin position="12"/>
        <end position="31"/>
    </location>
</feature>
<gene>
    <name evidence="2" type="ORF">FHL05_05885</name>
</gene>
<dbReference type="Proteomes" id="UP000371423">
    <property type="component" value="Unassembled WGS sequence"/>
</dbReference>
<protein>
    <recommendedName>
        <fullName evidence="4">Surface layer protein A domain-containing protein</fullName>
    </recommendedName>
</protein>
<evidence type="ECO:0000313" key="2">
    <source>
        <dbReference type="EMBL" id="MQS97418.1"/>
    </source>
</evidence>
<keyword evidence="1" id="KW-0472">Membrane</keyword>
<organism evidence="2 3">
    <name type="scientific">Companilactobacillus halodurans</name>
    <dbReference type="NCBI Taxonomy" id="2584183"/>
    <lineage>
        <taxon>Bacteria</taxon>
        <taxon>Bacillati</taxon>
        <taxon>Bacillota</taxon>
        <taxon>Bacilli</taxon>
        <taxon>Lactobacillales</taxon>
        <taxon>Lactobacillaceae</taxon>
        <taxon>Companilactobacillus</taxon>
    </lineage>
</organism>
<keyword evidence="3" id="KW-1185">Reference proteome</keyword>
<proteinExistence type="predicted"/>
<accession>A0A5P0ZX93</accession>
<comment type="caution">
    <text evidence="2">The sequence shown here is derived from an EMBL/GenBank/DDBJ whole genome shotgun (WGS) entry which is preliminary data.</text>
</comment>
<dbReference type="RefSeq" id="WP_153522255.1">
    <property type="nucleotide sequence ID" value="NZ_VDFO01000018.1"/>
</dbReference>
<keyword evidence="1" id="KW-1133">Transmembrane helix</keyword>